<proteinExistence type="predicted"/>
<gene>
    <name evidence="1" type="ORF">OO17_10925</name>
</gene>
<evidence type="ECO:0000313" key="1">
    <source>
        <dbReference type="EMBL" id="KIZ43721.1"/>
    </source>
</evidence>
<dbReference type="AlphaFoldDB" id="A0A0D7ESV3"/>
<protein>
    <submittedName>
        <fullName evidence="1">Uncharacterized protein</fullName>
    </submittedName>
</protein>
<comment type="caution">
    <text evidence="1">The sequence shown here is derived from an EMBL/GenBank/DDBJ whole genome shotgun (WGS) entry which is preliminary data.</text>
</comment>
<name>A0A0D7ESV3_RHOPL</name>
<evidence type="ECO:0000313" key="2">
    <source>
        <dbReference type="Proteomes" id="UP000032515"/>
    </source>
</evidence>
<reference evidence="1 2" key="1">
    <citation type="submission" date="2014-11" db="EMBL/GenBank/DDBJ databases">
        <title>Genomics and ecophysiology of heterotrophic nitrogen fixing bacteria isolated from estuarine surface water.</title>
        <authorList>
            <person name="Bentzon-Tilia M."/>
            <person name="Severin I."/>
            <person name="Hansen L.H."/>
            <person name="Riemann L."/>
        </authorList>
    </citation>
    <scope>NUCLEOTIDE SEQUENCE [LARGE SCALE GENOMIC DNA]</scope>
    <source>
        <strain evidence="1 2">BAL398</strain>
    </source>
</reference>
<dbReference type="RefSeq" id="WP_044410027.1">
    <property type="nucleotide sequence ID" value="NZ_JXXE01000213.1"/>
</dbReference>
<dbReference type="EMBL" id="JXXE01000213">
    <property type="protein sequence ID" value="KIZ43721.1"/>
    <property type="molecule type" value="Genomic_DNA"/>
</dbReference>
<organism evidence="1 2">
    <name type="scientific">Rhodopseudomonas palustris</name>
    <dbReference type="NCBI Taxonomy" id="1076"/>
    <lineage>
        <taxon>Bacteria</taxon>
        <taxon>Pseudomonadati</taxon>
        <taxon>Pseudomonadota</taxon>
        <taxon>Alphaproteobacteria</taxon>
        <taxon>Hyphomicrobiales</taxon>
        <taxon>Nitrobacteraceae</taxon>
        <taxon>Rhodopseudomonas</taxon>
    </lineage>
</organism>
<accession>A0A0D7ESV3</accession>
<dbReference type="Proteomes" id="UP000032515">
    <property type="component" value="Unassembled WGS sequence"/>
</dbReference>
<sequence length="69" mass="7697">MTPRDGSTSFDDAEAAIRQVLSDTPETKLVDLDRKNRIAVIEIPDQAVTAVRDALQSRFQIDPNAPLRF</sequence>